<dbReference type="AlphaFoldDB" id="A0AAP0RYJ8"/>
<dbReference type="PANTHER" id="PTHR33373">
    <property type="entry name" value="OS07G0479600 PROTEIN"/>
    <property type="match status" value="1"/>
</dbReference>
<dbReference type="PANTHER" id="PTHR33373:SF28">
    <property type="entry name" value="OS07G0479600 PROTEIN"/>
    <property type="match status" value="1"/>
</dbReference>
<proteinExistence type="predicted"/>
<evidence type="ECO:0000313" key="2">
    <source>
        <dbReference type="EMBL" id="KAK9283355.1"/>
    </source>
</evidence>
<evidence type="ECO:0000313" key="3">
    <source>
        <dbReference type="Proteomes" id="UP001415857"/>
    </source>
</evidence>
<dbReference type="InterPro" id="IPR025124">
    <property type="entry name" value="Gag1-like_clamp"/>
</dbReference>
<dbReference type="Proteomes" id="UP001415857">
    <property type="component" value="Unassembled WGS sequence"/>
</dbReference>
<reference evidence="2 3" key="1">
    <citation type="journal article" date="2024" name="Plant J.">
        <title>Genome sequences and population genomics reveal climatic adaptation and genomic divergence between two closely related sweetgum species.</title>
        <authorList>
            <person name="Xu W.Q."/>
            <person name="Ren C.Q."/>
            <person name="Zhang X.Y."/>
            <person name="Comes H.P."/>
            <person name="Liu X.H."/>
            <person name="Li Y.G."/>
            <person name="Kettle C.J."/>
            <person name="Jalonen R."/>
            <person name="Gaisberger H."/>
            <person name="Ma Y.Z."/>
            <person name="Qiu Y.X."/>
        </authorList>
    </citation>
    <scope>NUCLEOTIDE SEQUENCE [LARGE SCALE GENOMIC DNA]</scope>
    <source>
        <strain evidence="2">Hangzhou</strain>
    </source>
</reference>
<keyword evidence="3" id="KW-1185">Reference proteome</keyword>
<comment type="caution">
    <text evidence="2">The sequence shown here is derived from an EMBL/GenBank/DDBJ whole genome shotgun (WGS) entry which is preliminary data.</text>
</comment>
<sequence>MQSSNSFTNIAAFQMAVSVNRTVKGLPNTNTGQQLLGHCEREWSFSSGMTEVNTGTFHSNEKQSLECSTSANEAKQPSENDVNTSVFVNHAAIAWHESRRQWVGVQSERSQRMLKDPIISSSTNTWKMTLKIFYCSWSTTYDELLSNNEPFPEPIPLPEMVDFLVDIWHDEGLYD</sequence>
<dbReference type="Pfam" id="PF13259">
    <property type="entry name" value="clamp_Gag1-like"/>
    <property type="match status" value="1"/>
</dbReference>
<feature type="domain" description="Gag1-like clamp" evidence="1">
    <location>
        <begin position="59"/>
        <end position="175"/>
    </location>
</feature>
<gene>
    <name evidence="2" type="ORF">L1049_011597</name>
</gene>
<accession>A0AAP0RYJ8</accession>
<evidence type="ECO:0000259" key="1">
    <source>
        <dbReference type="Pfam" id="PF13259"/>
    </source>
</evidence>
<protein>
    <recommendedName>
        <fullName evidence="1">Gag1-like clamp domain-containing protein</fullName>
    </recommendedName>
</protein>
<organism evidence="2 3">
    <name type="scientific">Liquidambar formosana</name>
    <name type="common">Formosan gum</name>
    <dbReference type="NCBI Taxonomy" id="63359"/>
    <lineage>
        <taxon>Eukaryota</taxon>
        <taxon>Viridiplantae</taxon>
        <taxon>Streptophyta</taxon>
        <taxon>Embryophyta</taxon>
        <taxon>Tracheophyta</taxon>
        <taxon>Spermatophyta</taxon>
        <taxon>Magnoliopsida</taxon>
        <taxon>eudicotyledons</taxon>
        <taxon>Gunneridae</taxon>
        <taxon>Pentapetalae</taxon>
        <taxon>Saxifragales</taxon>
        <taxon>Altingiaceae</taxon>
        <taxon>Liquidambar</taxon>
    </lineage>
</organism>
<name>A0AAP0RYJ8_LIQFO</name>
<dbReference type="EMBL" id="JBBPBK010000006">
    <property type="protein sequence ID" value="KAK9283355.1"/>
    <property type="molecule type" value="Genomic_DNA"/>
</dbReference>